<dbReference type="Gene3D" id="2.40.30.30">
    <property type="entry name" value="Riboflavin kinase-like"/>
    <property type="match status" value="1"/>
</dbReference>
<dbReference type="Pfam" id="PF01687">
    <property type="entry name" value="Flavokinase"/>
    <property type="match status" value="1"/>
</dbReference>
<dbReference type="PIRSF" id="PIRSF004491">
    <property type="entry name" value="FAD_Synth"/>
    <property type="match status" value="1"/>
</dbReference>
<evidence type="ECO:0000256" key="2">
    <source>
        <dbReference type="ARBA" id="ARBA00005201"/>
    </source>
</evidence>
<keyword evidence="3 14" id="KW-0285">Flavoprotein</keyword>
<organism evidence="16 19">
    <name type="scientific">Eubacterium ventriosum</name>
    <dbReference type="NCBI Taxonomy" id="39496"/>
    <lineage>
        <taxon>Bacteria</taxon>
        <taxon>Bacillati</taxon>
        <taxon>Bacillota</taxon>
        <taxon>Clostridia</taxon>
        <taxon>Eubacteriales</taxon>
        <taxon>Eubacteriaceae</taxon>
        <taxon>Eubacterium</taxon>
    </lineage>
</organism>
<dbReference type="PANTHER" id="PTHR22749">
    <property type="entry name" value="RIBOFLAVIN KINASE/FMN ADENYLYLTRANSFERASE"/>
    <property type="match status" value="1"/>
</dbReference>
<keyword evidence="7 14" id="KW-0547">Nucleotide-binding</keyword>
<dbReference type="GO" id="GO:0005524">
    <property type="term" value="F:ATP binding"/>
    <property type="evidence" value="ECO:0007669"/>
    <property type="project" value="UniProtKB-UniRule"/>
</dbReference>
<comment type="catalytic activity">
    <reaction evidence="13 14">
        <text>FMN + ATP + H(+) = FAD + diphosphate</text>
        <dbReference type="Rhea" id="RHEA:17237"/>
        <dbReference type="ChEBI" id="CHEBI:15378"/>
        <dbReference type="ChEBI" id="CHEBI:30616"/>
        <dbReference type="ChEBI" id="CHEBI:33019"/>
        <dbReference type="ChEBI" id="CHEBI:57692"/>
        <dbReference type="ChEBI" id="CHEBI:58210"/>
        <dbReference type="EC" id="2.7.7.2"/>
    </reaction>
</comment>
<evidence type="ECO:0000256" key="8">
    <source>
        <dbReference type="ARBA" id="ARBA00022777"/>
    </source>
</evidence>
<dbReference type="CDD" id="cd02064">
    <property type="entry name" value="FAD_synthetase_N"/>
    <property type="match status" value="1"/>
</dbReference>
<dbReference type="FunFam" id="3.40.50.620:FF:000021">
    <property type="entry name" value="Riboflavin biosynthesis protein"/>
    <property type="match status" value="1"/>
</dbReference>
<comment type="catalytic activity">
    <reaction evidence="12 14">
        <text>riboflavin + ATP = FMN + ADP + H(+)</text>
        <dbReference type="Rhea" id="RHEA:14357"/>
        <dbReference type="ChEBI" id="CHEBI:15378"/>
        <dbReference type="ChEBI" id="CHEBI:30616"/>
        <dbReference type="ChEBI" id="CHEBI:57986"/>
        <dbReference type="ChEBI" id="CHEBI:58210"/>
        <dbReference type="ChEBI" id="CHEBI:456216"/>
        <dbReference type="EC" id="2.7.1.26"/>
    </reaction>
</comment>
<dbReference type="UniPathway" id="UPA00277">
    <property type="reaction ID" value="UER00407"/>
</dbReference>
<keyword evidence="8 14" id="KW-0418">Kinase</keyword>
<dbReference type="SUPFAM" id="SSF82114">
    <property type="entry name" value="Riboflavin kinase-like"/>
    <property type="match status" value="1"/>
</dbReference>
<reference evidence="18 19" key="1">
    <citation type="submission" date="2018-08" db="EMBL/GenBank/DDBJ databases">
        <title>A genome reference for cultivated species of the human gut microbiota.</title>
        <authorList>
            <person name="Zou Y."/>
            <person name="Xue W."/>
            <person name="Luo G."/>
        </authorList>
    </citation>
    <scope>NUCLEOTIDE SEQUENCE [LARGE SCALE GENOMIC DNA]</scope>
    <source>
        <strain evidence="17 18">AF37-4</strain>
        <strain evidence="16 19">AM44-11BH</strain>
    </source>
</reference>
<feature type="domain" description="Riboflavin kinase" evidence="15">
    <location>
        <begin position="207"/>
        <end position="332"/>
    </location>
</feature>
<name>A0A413RBN3_9FIRM</name>
<dbReference type="InterPro" id="IPR015864">
    <property type="entry name" value="FAD_synthase"/>
</dbReference>
<evidence type="ECO:0000256" key="3">
    <source>
        <dbReference type="ARBA" id="ARBA00022630"/>
    </source>
</evidence>
<evidence type="ECO:0000313" key="16">
    <source>
        <dbReference type="EMBL" id="RHA20034.1"/>
    </source>
</evidence>
<dbReference type="Gene3D" id="3.40.50.620">
    <property type="entry name" value="HUPs"/>
    <property type="match status" value="1"/>
</dbReference>
<evidence type="ECO:0000313" key="17">
    <source>
        <dbReference type="EMBL" id="RHL46573.1"/>
    </source>
</evidence>
<comment type="caution">
    <text evidence="16">The sequence shown here is derived from an EMBL/GenBank/DDBJ whole genome shotgun (WGS) entry which is preliminary data.</text>
</comment>
<dbReference type="GO" id="GO:0009231">
    <property type="term" value="P:riboflavin biosynthetic process"/>
    <property type="evidence" value="ECO:0007669"/>
    <property type="project" value="InterPro"/>
</dbReference>
<proteinExistence type="inferred from homology"/>
<evidence type="ECO:0000256" key="11">
    <source>
        <dbReference type="ARBA" id="ARBA00023268"/>
    </source>
</evidence>
<comment type="similarity">
    <text evidence="14">Belongs to the ribF family.</text>
</comment>
<evidence type="ECO:0000256" key="14">
    <source>
        <dbReference type="PIRNR" id="PIRNR004491"/>
    </source>
</evidence>
<keyword evidence="4 14" id="KW-0288">FMN</keyword>
<dbReference type="SMART" id="SM00904">
    <property type="entry name" value="Flavokinase"/>
    <property type="match status" value="1"/>
</dbReference>
<dbReference type="Proteomes" id="UP000283314">
    <property type="component" value="Unassembled WGS sequence"/>
</dbReference>
<dbReference type="EMBL" id="QSFD01000002">
    <property type="protein sequence ID" value="RHA20034.1"/>
    <property type="molecule type" value="Genomic_DNA"/>
</dbReference>
<keyword evidence="10 14" id="KW-0067">ATP-binding</keyword>
<evidence type="ECO:0000256" key="7">
    <source>
        <dbReference type="ARBA" id="ARBA00022741"/>
    </source>
</evidence>
<dbReference type="EC" id="2.7.7.2" evidence="14"/>
<keyword evidence="9 14" id="KW-0274">FAD</keyword>
<evidence type="ECO:0000256" key="10">
    <source>
        <dbReference type="ARBA" id="ARBA00022840"/>
    </source>
</evidence>
<dbReference type="InterPro" id="IPR023468">
    <property type="entry name" value="Riboflavin_kinase"/>
</dbReference>
<dbReference type="NCBIfam" id="TIGR00083">
    <property type="entry name" value="ribF"/>
    <property type="match status" value="1"/>
</dbReference>
<evidence type="ECO:0000259" key="15">
    <source>
        <dbReference type="SMART" id="SM00904"/>
    </source>
</evidence>
<dbReference type="EMBL" id="QROT01000003">
    <property type="protein sequence ID" value="RHL46573.1"/>
    <property type="molecule type" value="Genomic_DNA"/>
</dbReference>
<dbReference type="GO" id="GO:0009398">
    <property type="term" value="P:FMN biosynthetic process"/>
    <property type="evidence" value="ECO:0007669"/>
    <property type="project" value="UniProtKB-UniRule"/>
</dbReference>
<dbReference type="GO" id="GO:0003919">
    <property type="term" value="F:FMN adenylyltransferase activity"/>
    <property type="evidence" value="ECO:0007669"/>
    <property type="project" value="UniProtKB-UniRule"/>
</dbReference>
<evidence type="ECO:0000256" key="5">
    <source>
        <dbReference type="ARBA" id="ARBA00022679"/>
    </source>
</evidence>
<evidence type="ECO:0000256" key="6">
    <source>
        <dbReference type="ARBA" id="ARBA00022695"/>
    </source>
</evidence>
<dbReference type="InterPro" id="IPR002606">
    <property type="entry name" value="Riboflavin_kinase_bac"/>
</dbReference>
<comment type="pathway">
    <text evidence="1 14">Cofactor biosynthesis; FAD biosynthesis; FAD from FMN: step 1/1.</text>
</comment>
<keyword evidence="6 14" id="KW-0548">Nucleotidyltransferase</keyword>
<comment type="pathway">
    <text evidence="2 14">Cofactor biosynthesis; FMN biosynthesis; FMN from riboflavin (ATP route): step 1/1.</text>
</comment>
<keyword evidence="5 14" id="KW-0808">Transferase</keyword>
<evidence type="ECO:0000256" key="4">
    <source>
        <dbReference type="ARBA" id="ARBA00022643"/>
    </source>
</evidence>
<dbReference type="NCBIfam" id="NF004162">
    <property type="entry name" value="PRK05627.1-5"/>
    <property type="match status" value="1"/>
</dbReference>
<keyword evidence="11" id="KW-0511">Multifunctional enzyme</keyword>
<dbReference type="InterPro" id="IPR014729">
    <property type="entry name" value="Rossmann-like_a/b/a_fold"/>
</dbReference>
<evidence type="ECO:0000256" key="9">
    <source>
        <dbReference type="ARBA" id="ARBA00022827"/>
    </source>
</evidence>
<dbReference type="GO" id="GO:0008531">
    <property type="term" value="F:riboflavin kinase activity"/>
    <property type="evidence" value="ECO:0007669"/>
    <property type="project" value="UniProtKB-UniRule"/>
</dbReference>
<evidence type="ECO:0000313" key="18">
    <source>
        <dbReference type="Proteomes" id="UP000283314"/>
    </source>
</evidence>
<sequence>MANSLVYICILQKNRYTNQLRFSYRNGEIMQRISLDDNIKLKNTIVTIGKFDGIHKGHEKLLEVIVNNANGRQKVVLTFETTPSAFLKNNANKTIVTEEEKQILCEQQGVDVYMKMPMKKEFLALSPDEFVSKILKDKIGATTIVCGPDFHFGTKASGNVKFLKDNQKKYGYNLIVVEKEQYHNKDISSTSIRKKITEGKMQDVNEMLGHPYRIIGKVEQGKHLGRTIGLPTANIIPDETKLLPPNGVYRTVVVVEGQTFNAISNVGVNPTVETGTKIKVETHIIDYENYIYNEIVQVQFYDFIRPERTFDSLEKLKQQIEADIETCRRIVGNK</sequence>
<evidence type="ECO:0000256" key="13">
    <source>
        <dbReference type="ARBA" id="ARBA00049494"/>
    </source>
</evidence>
<accession>A0A413RBN3</accession>
<keyword evidence="19" id="KW-1185">Reference proteome</keyword>
<dbReference type="Pfam" id="PF06574">
    <property type="entry name" value="FAD_syn"/>
    <property type="match status" value="1"/>
</dbReference>
<gene>
    <name evidence="17" type="ORF">DW018_05205</name>
    <name evidence="16" type="ORF">DW944_02490</name>
</gene>
<dbReference type="PANTHER" id="PTHR22749:SF6">
    <property type="entry name" value="RIBOFLAVIN KINASE"/>
    <property type="match status" value="1"/>
</dbReference>
<dbReference type="InterPro" id="IPR015865">
    <property type="entry name" value="Riboflavin_kinase_bac/euk"/>
</dbReference>
<dbReference type="InterPro" id="IPR023465">
    <property type="entry name" value="Riboflavin_kinase_dom_sf"/>
</dbReference>
<evidence type="ECO:0000313" key="19">
    <source>
        <dbReference type="Proteomes" id="UP000284779"/>
    </source>
</evidence>
<dbReference type="SUPFAM" id="SSF52374">
    <property type="entry name" value="Nucleotidylyl transferase"/>
    <property type="match status" value="1"/>
</dbReference>
<protein>
    <recommendedName>
        <fullName evidence="14">Riboflavin biosynthesis protein</fullName>
    </recommendedName>
    <domain>
        <recommendedName>
            <fullName evidence="14">Riboflavin kinase</fullName>
            <ecNumber evidence="14">2.7.1.26</ecNumber>
        </recommendedName>
        <alternativeName>
            <fullName evidence="14">Flavokinase</fullName>
        </alternativeName>
    </domain>
    <domain>
        <recommendedName>
            <fullName evidence="14">FMN adenylyltransferase</fullName>
            <ecNumber evidence="14">2.7.7.2</ecNumber>
        </recommendedName>
        <alternativeName>
            <fullName evidence="14">FAD pyrophosphorylase</fullName>
        </alternativeName>
        <alternativeName>
            <fullName evidence="14">FAD synthase</fullName>
        </alternativeName>
    </domain>
</protein>
<dbReference type="UniPathway" id="UPA00276">
    <property type="reaction ID" value="UER00406"/>
</dbReference>
<dbReference type="GO" id="GO:0006747">
    <property type="term" value="P:FAD biosynthetic process"/>
    <property type="evidence" value="ECO:0007669"/>
    <property type="project" value="UniProtKB-UniRule"/>
</dbReference>
<evidence type="ECO:0000256" key="1">
    <source>
        <dbReference type="ARBA" id="ARBA00004726"/>
    </source>
</evidence>
<dbReference type="Proteomes" id="UP000284779">
    <property type="component" value="Unassembled WGS sequence"/>
</dbReference>
<dbReference type="AlphaFoldDB" id="A0A413RBN3"/>
<dbReference type="EC" id="2.7.1.26" evidence="14"/>
<evidence type="ECO:0000256" key="12">
    <source>
        <dbReference type="ARBA" id="ARBA00047880"/>
    </source>
</evidence>